<sequence>MSGQPVVDDRDQEALYAELQRLADQYTDSWDPGTDDNATVLLRIFSQLGADVIRRLNDVPAKHRIAFLDALGFDRRPPQAARLPLTFEVSTDIDRNVAIPGGTQAVAEPGDGATRIFEIPQDEGFEATGASLTDAIAIDPADDRIVDHGTIRTADEPVELFTGENVQEHVLYLAHDDLLNLEAGSPITITAETTPDSPLPETGLVWEYYGEDDETEGWHPLEERTDDESADDDPGLDALQERLQSGSSGRSTDDGRIEREFRLPGKTVQHAVDGVESRWLRCRIADDDPDPEAFSLRLRSISASVGRDTRDGGLTPDSLLSNDVPLSTDEGDIRPLGRLPQPPSTFYVASEEAFTKRGGIVEVRFDPPAEPDADPNDDDFDDVTDADAVTDVDAIDGVDIGAGGDETDASPAAGVGVLDGPPALSWEYWTGSGWSRLTVLEDETNALRSAGHVRFTVPEDIEPTSVSGHENVWIRVRLVSGNYGQPSFGVTDAGTRGSLVDSPDPPRFGDVSIQYDRGRQPFERIRTKNNGSISDDLAQREGALTPFVELSDETQTLYLGFDEPLRDGPLTFFVPIEDVTYPRSFDPGMRWEYCEDPTADEWSKLTVQDRTGGLTERGIVRLTLPEPTTAFDRFGRQCHWIRARVTQDEFDRRSGSARSSAAADRQRERTTAPPTLEGLYPNTQWAYNTRTIEDEVLGSSDGSHDQSFDCAHAPVIDLDLWVEESATLSTGQRRELLTERPDDVRRVTDAGGDVTECWVRWQQVADFLESEPSDRHYVVDRIDGTVSFGDGNRGRIPPSGQGNITVTYTTGGGRDGNVAADTITDLKSSISLVEDVSNPKPADGGADAESMDALVSRTTGQLKHRGRAVTPSDYERVATAEFRELSKVRCNPDGGADGDAGGVTLLIVPHARREKPVPSMELKHRVRDALRERAPVSLVESEGSRIVVRGPQYAAVSVSVTVYVADSTSVSLLKGAIEERIDDYLHPLDGNGGEGWSFGQAPSTDALYDTVDGTDAVADVVELGATIDVAGEQTSLAGRDAPPTLPPDALVCSGAHEVTVTMGGDDSP</sequence>
<accession>A0A2A5QZL4</accession>
<evidence type="ECO:0000313" key="2">
    <source>
        <dbReference type="EMBL" id="PCR92244.1"/>
    </source>
</evidence>
<evidence type="ECO:0000313" key="3">
    <source>
        <dbReference type="Proteomes" id="UP000219689"/>
    </source>
</evidence>
<dbReference type="Proteomes" id="UP000219689">
    <property type="component" value="Unassembled WGS sequence"/>
</dbReference>
<name>A0A2A5QZL4_9EURY</name>
<reference evidence="2 3" key="1">
    <citation type="submission" date="2017-09" db="EMBL/GenBank/DDBJ databases">
        <title>Genome sequences of Natrinema ejinorence JCM 13890T.</title>
        <authorList>
            <person name="Roh S.W."/>
            <person name="Kim Y.B."/>
            <person name="Kim J.Y."/>
        </authorList>
    </citation>
    <scope>NUCLEOTIDE SEQUENCE [LARGE SCALE GENOMIC DNA]</scope>
    <source>
        <strain evidence="2 3">JCM 13890</strain>
    </source>
</reference>
<keyword evidence="3" id="KW-1185">Reference proteome</keyword>
<dbReference type="AlphaFoldDB" id="A0A2A5QZL4"/>
<dbReference type="EMBL" id="NXNI01000001">
    <property type="protein sequence ID" value="PCR92244.1"/>
    <property type="molecule type" value="Genomic_DNA"/>
</dbReference>
<dbReference type="OrthoDB" id="148404at2157"/>
<feature type="compositionally biased region" description="Acidic residues" evidence="1">
    <location>
        <begin position="224"/>
        <end position="235"/>
    </location>
</feature>
<dbReference type="NCBIfam" id="TIGR02243">
    <property type="entry name" value="putative baseplate assembly protein"/>
    <property type="match status" value="1"/>
</dbReference>
<organism evidence="2 3">
    <name type="scientific">Natrinema ejinorense</name>
    <dbReference type="NCBI Taxonomy" id="373386"/>
    <lineage>
        <taxon>Archaea</taxon>
        <taxon>Methanobacteriati</taxon>
        <taxon>Methanobacteriota</taxon>
        <taxon>Stenosarchaea group</taxon>
        <taxon>Halobacteria</taxon>
        <taxon>Halobacteriales</taxon>
        <taxon>Natrialbaceae</taxon>
        <taxon>Natrinema</taxon>
    </lineage>
</organism>
<protein>
    <submittedName>
        <fullName evidence="2">Putative baseplate assembly protein</fullName>
    </submittedName>
</protein>
<dbReference type="RefSeq" id="WP_097381170.1">
    <property type="nucleotide sequence ID" value="NZ_NXNI01000001.1"/>
</dbReference>
<feature type="region of interest" description="Disordered" evidence="1">
    <location>
        <begin position="651"/>
        <end position="682"/>
    </location>
</feature>
<evidence type="ECO:0000256" key="1">
    <source>
        <dbReference type="SAM" id="MobiDB-lite"/>
    </source>
</evidence>
<gene>
    <name evidence="2" type="ORF">CP557_17925</name>
</gene>
<proteinExistence type="predicted"/>
<comment type="caution">
    <text evidence="2">The sequence shown here is derived from an EMBL/GenBank/DDBJ whole genome shotgun (WGS) entry which is preliminary data.</text>
</comment>
<feature type="region of interest" description="Disordered" evidence="1">
    <location>
        <begin position="217"/>
        <end position="261"/>
    </location>
</feature>
<feature type="compositionally biased region" description="Basic and acidic residues" evidence="1">
    <location>
        <begin position="251"/>
        <end position="261"/>
    </location>
</feature>
<dbReference type="InterPro" id="IPR011749">
    <property type="entry name" value="CHP02243"/>
</dbReference>
<feature type="region of interest" description="Disordered" evidence="1">
    <location>
        <begin position="306"/>
        <end position="340"/>
    </location>
</feature>